<keyword evidence="3" id="KW-0507">mRNA processing</keyword>
<dbReference type="PANTHER" id="PTHR14152:SF5">
    <property type="entry name" value="U4_U6.U5 TRI-SNRNP-ASSOCIATED PROTEIN 1"/>
    <property type="match status" value="1"/>
</dbReference>
<dbReference type="Pfam" id="PF03343">
    <property type="entry name" value="SART-1"/>
    <property type="match status" value="1"/>
</dbReference>
<feature type="coiled-coil region" evidence="6">
    <location>
        <begin position="109"/>
        <end position="136"/>
    </location>
</feature>
<dbReference type="Proteomes" id="UP001527925">
    <property type="component" value="Unassembled WGS sequence"/>
</dbReference>
<feature type="region of interest" description="Disordered" evidence="7">
    <location>
        <begin position="667"/>
        <end position="687"/>
    </location>
</feature>
<comment type="subcellular location">
    <subcellularLocation>
        <location evidence="1">Nucleus</location>
    </subcellularLocation>
</comment>
<evidence type="ECO:0000256" key="3">
    <source>
        <dbReference type="ARBA" id="ARBA00022664"/>
    </source>
</evidence>
<dbReference type="InterPro" id="IPR045347">
    <property type="entry name" value="HIND"/>
</dbReference>
<feature type="compositionally biased region" description="Basic and acidic residues" evidence="7">
    <location>
        <begin position="544"/>
        <end position="555"/>
    </location>
</feature>
<name>A0ABR4NL89_9FUNG</name>
<evidence type="ECO:0000256" key="4">
    <source>
        <dbReference type="ARBA" id="ARBA00023187"/>
    </source>
</evidence>
<feature type="region of interest" description="Disordered" evidence="7">
    <location>
        <begin position="427"/>
        <end position="470"/>
    </location>
</feature>
<reference evidence="8 9" key="1">
    <citation type="submission" date="2023-09" db="EMBL/GenBank/DDBJ databases">
        <title>Pangenome analysis of Batrachochytrium dendrobatidis and related Chytrids.</title>
        <authorList>
            <person name="Yacoub M.N."/>
            <person name="Stajich J.E."/>
            <person name="James T.Y."/>
        </authorList>
    </citation>
    <scope>NUCLEOTIDE SEQUENCE [LARGE SCALE GENOMIC DNA]</scope>
    <source>
        <strain evidence="8 9">JEL0888</strain>
    </source>
</reference>
<evidence type="ECO:0000256" key="1">
    <source>
        <dbReference type="ARBA" id="ARBA00004123"/>
    </source>
</evidence>
<evidence type="ECO:0000256" key="2">
    <source>
        <dbReference type="ARBA" id="ARBA00006076"/>
    </source>
</evidence>
<comment type="caution">
    <text evidence="8">The sequence shown here is derived from an EMBL/GenBank/DDBJ whole genome shotgun (WGS) entry which is preliminary data.</text>
</comment>
<organism evidence="8 9">
    <name type="scientific">Polyrhizophydium stewartii</name>
    <dbReference type="NCBI Taxonomy" id="2732419"/>
    <lineage>
        <taxon>Eukaryota</taxon>
        <taxon>Fungi</taxon>
        <taxon>Fungi incertae sedis</taxon>
        <taxon>Chytridiomycota</taxon>
        <taxon>Chytridiomycota incertae sedis</taxon>
        <taxon>Chytridiomycetes</taxon>
        <taxon>Rhizophydiales</taxon>
        <taxon>Rhizophydiales incertae sedis</taxon>
        <taxon>Polyrhizophydium</taxon>
    </lineage>
</organism>
<evidence type="ECO:0000313" key="8">
    <source>
        <dbReference type="EMBL" id="KAL2920219.1"/>
    </source>
</evidence>
<feature type="region of interest" description="Disordered" evidence="7">
    <location>
        <begin position="283"/>
        <end position="339"/>
    </location>
</feature>
<feature type="region of interest" description="Disordered" evidence="7">
    <location>
        <begin position="1"/>
        <end position="105"/>
    </location>
</feature>
<feature type="compositionally biased region" description="Basic and acidic residues" evidence="7">
    <location>
        <begin position="186"/>
        <end position="196"/>
    </location>
</feature>
<evidence type="ECO:0000256" key="6">
    <source>
        <dbReference type="SAM" id="Coils"/>
    </source>
</evidence>
<accession>A0ABR4NL89</accession>
<keyword evidence="6" id="KW-0175">Coiled coil</keyword>
<keyword evidence="9" id="KW-1185">Reference proteome</keyword>
<evidence type="ECO:0000256" key="7">
    <source>
        <dbReference type="SAM" id="MobiDB-lite"/>
    </source>
</evidence>
<feature type="compositionally biased region" description="Basic residues" evidence="7">
    <location>
        <begin position="283"/>
        <end position="300"/>
    </location>
</feature>
<proteinExistence type="inferred from homology"/>
<feature type="region of interest" description="Disordered" evidence="7">
    <location>
        <begin position="513"/>
        <end position="555"/>
    </location>
</feature>
<feature type="compositionally biased region" description="Low complexity" evidence="7">
    <location>
        <begin position="780"/>
        <end position="796"/>
    </location>
</feature>
<feature type="compositionally biased region" description="Basic and acidic residues" evidence="7">
    <location>
        <begin position="53"/>
        <end position="82"/>
    </location>
</feature>
<evidence type="ECO:0000256" key="5">
    <source>
        <dbReference type="ARBA" id="ARBA00023242"/>
    </source>
</evidence>
<feature type="region of interest" description="Disordered" evidence="7">
    <location>
        <begin position="775"/>
        <end position="796"/>
    </location>
</feature>
<sequence length="796" mass="85210">MSLHGTLARMPLKGGDSDEVSLSVEESNRLRASLGLRPLDVAGPSKEQQAQDNFEKHQRDNAKKQEREALAAKIQKAKELAQRGKKLHGHGLGEEGSEDEGDAAGWVLKSKARQRKREQELALQRAKELEEQDERAYTSADLAGIKVGHSIDHITSAGEAVLVLKDTVIGENEEDGDELISVALAEQERTDKSNENKKKKPGYRAFDYDGSDGKRGILDQYDPEEDHEGFLLGAHGAVDVERIAAEKSAVSERLRAGAVSLDYDKTREIADYYTKEELAVFKKPKKTKKAASQRKTRQRRKLDDDGGDGDGGDTFGPAANSNGAMDVDEPPPPAFSNSNAAVNVDNVNFVDDDDLQTALAQARKRIIRKQVLPKPEELLRTILSPPVVDLAAAATNDQEEAGGGLVISDTSEFVRTLDTISALAARQSAASSREGESLPETSISHDPAPDSDDDEEMAPPPPIEEEPLISGGLAATLSLLNRRGMLEHMTEDQRQREEKQKLHAKWILEQRRQEAAKSARKAGGDSSGARSRSAHDGDDEDEWQRERAEREAERERMRKIEEKFKDYAPKVDLNYYDDYGNVLTTKQAWNQLAYKFYGIVPGKLKTEKRLKKLQDELKLKQMDSADTPLGFASALQEKTRAMGQAHVPLSVGNHSIVPLDAVLSRAGSSRKAGGSGRRRSASSEPAASAAHLAAAAAAGGAAATPAGSSGGTIAGSAATTGAASFAPVSAPSSAGFTLADPATAASGSRLTVGGGSAAEPAKRERVAFGLNLAGAKRKAPAGAAGAAAPSLAKRPK</sequence>
<dbReference type="PANTHER" id="PTHR14152">
    <property type="entry name" value="SQUAMOUS CELL CARCINOMA ANTIGEN RECOGNISED BY CYTOTOXIC T LYMPHOCYTES"/>
    <property type="match status" value="1"/>
</dbReference>
<dbReference type="EMBL" id="JADGIZ020000001">
    <property type="protein sequence ID" value="KAL2920219.1"/>
    <property type="molecule type" value="Genomic_DNA"/>
</dbReference>
<comment type="similarity">
    <text evidence="2">Belongs to the SNU66/SART1 family.</text>
</comment>
<feature type="compositionally biased region" description="Acidic residues" evidence="7">
    <location>
        <begin position="449"/>
        <end position="467"/>
    </location>
</feature>
<keyword evidence="4" id="KW-0508">mRNA splicing</keyword>
<dbReference type="Pfam" id="PF19252">
    <property type="entry name" value="HIND"/>
    <property type="match status" value="1"/>
</dbReference>
<keyword evidence="5" id="KW-0539">Nucleus</keyword>
<feature type="region of interest" description="Disordered" evidence="7">
    <location>
        <begin position="185"/>
        <end position="207"/>
    </location>
</feature>
<evidence type="ECO:0000313" key="9">
    <source>
        <dbReference type="Proteomes" id="UP001527925"/>
    </source>
</evidence>
<protein>
    <submittedName>
        <fullName evidence="8">Uncharacterized protein</fullName>
    </submittedName>
</protein>
<dbReference type="InterPro" id="IPR005011">
    <property type="entry name" value="SNU66/SART1"/>
</dbReference>
<gene>
    <name evidence="8" type="ORF">HK105_200287</name>
</gene>